<name>A0A553PGK0_TIGCA</name>
<dbReference type="SMART" id="SM00686">
    <property type="entry name" value="DM13"/>
    <property type="match status" value="1"/>
</dbReference>
<keyword evidence="4" id="KW-1185">Reference proteome</keyword>
<dbReference type="EMBL" id="VCGU01000004">
    <property type="protein sequence ID" value="TRY76802.1"/>
    <property type="molecule type" value="Genomic_DNA"/>
</dbReference>
<dbReference type="AlphaFoldDB" id="A0A553PGK0"/>
<feature type="compositionally biased region" description="Low complexity" evidence="1">
    <location>
        <begin position="595"/>
        <end position="607"/>
    </location>
</feature>
<feature type="compositionally biased region" description="Low complexity" evidence="1">
    <location>
        <begin position="621"/>
        <end position="630"/>
    </location>
</feature>
<feature type="domain" description="DM13" evidence="2">
    <location>
        <begin position="1"/>
        <end position="113"/>
    </location>
</feature>
<feature type="region of interest" description="Disordered" evidence="1">
    <location>
        <begin position="568"/>
        <end position="631"/>
    </location>
</feature>
<evidence type="ECO:0000259" key="2">
    <source>
        <dbReference type="PROSITE" id="PS51549"/>
    </source>
</evidence>
<dbReference type="Pfam" id="PF10517">
    <property type="entry name" value="DM13"/>
    <property type="match status" value="1"/>
</dbReference>
<comment type="caution">
    <text evidence="3">The sequence shown here is derived from an EMBL/GenBank/DDBJ whole genome shotgun (WGS) entry which is preliminary data.</text>
</comment>
<feature type="region of interest" description="Disordered" evidence="1">
    <location>
        <begin position="465"/>
        <end position="503"/>
    </location>
</feature>
<proteinExistence type="predicted"/>
<feature type="compositionally biased region" description="Acidic residues" evidence="1">
    <location>
        <begin position="216"/>
        <end position="241"/>
    </location>
</feature>
<feature type="region of interest" description="Disordered" evidence="1">
    <location>
        <begin position="121"/>
        <end position="251"/>
    </location>
</feature>
<dbReference type="PROSITE" id="PS51549">
    <property type="entry name" value="DM13"/>
    <property type="match status" value="1"/>
</dbReference>
<reference evidence="3 4" key="1">
    <citation type="journal article" date="2018" name="Nat. Ecol. Evol.">
        <title>Genomic signatures of mitonuclear coevolution across populations of Tigriopus californicus.</title>
        <authorList>
            <person name="Barreto F.S."/>
            <person name="Watson E.T."/>
            <person name="Lima T.G."/>
            <person name="Willett C.S."/>
            <person name="Edmands S."/>
            <person name="Li W."/>
            <person name="Burton R.S."/>
        </authorList>
    </citation>
    <scope>NUCLEOTIDE SEQUENCE [LARGE SCALE GENOMIC DNA]</scope>
    <source>
        <strain evidence="3 4">San Diego</strain>
    </source>
</reference>
<accession>A0A553PGK0</accession>
<dbReference type="Proteomes" id="UP000318571">
    <property type="component" value="Chromosome 5"/>
</dbReference>
<organism evidence="3 4">
    <name type="scientific">Tigriopus californicus</name>
    <name type="common">Marine copepod</name>
    <dbReference type="NCBI Taxonomy" id="6832"/>
    <lineage>
        <taxon>Eukaryota</taxon>
        <taxon>Metazoa</taxon>
        <taxon>Ecdysozoa</taxon>
        <taxon>Arthropoda</taxon>
        <taxon>Crustacea</taxon>
        <taxon>Multicrustacea</taxon>
        <taxon>Hexanauplia</taxon>
        <taxon>Copepoda</taxon>
        <taxon>Harpacticoida</taxon>
        <taxon>Harpacticidae</taxon>
        <taxon>Tigriopus</taxon>
    </lineage>
</organism>
<protein>
    <recommendedName>
        <fullName evidence="2">DM13 domain-containing protein</fullName>
    </recommendedName>
</protein>
<evidence type="ECO:0000256" key="1">
    <source>
        <dbReference type="SAM" id="MobiDB-lite"/>
    </source>
</evidence>
<gene>
    <name evidence="3" type="ORF">TCAL_10453</name>
</gene>
<evidence type="ECO:0000313" key="4">
    <source>
        <dbReference type="Proteomes" id="UP000318571"/>
    </source>
</evidence>
<sequence length="660" mass="74923">MSNLHHASKPQVSFRDCYIGQAAFRVIHQKNTIVLKIVDNTLPGAYFYVGSRDEKGKNIKLLDDQTGQTEPLKRVKNKHFTLRLPDGLDITRFDQFGIWSTGINRSLSHVDIKQPETDVIDQQKRPIGPNQKCKSRRRRSLRTPANNADMPNFEHFPKKSGFGKDSIDKPIEPISADIEEPSQQTSQKPWVDLKKRQDLSVETQTLPTDNVIDRIDNDEDYNDDDDNDDDDDTNPDNDVECYEQSSSTTERQMVSMELLKNSKSSSPKAAPLLSESVVIQPSPPAPNPHALADKSIYNMEPFEEIKPANEQAPAWQKYWQLNHMVANYSSTDKRQLKQTNHVPSKEEPKLDEHSINLLEKSKLISQLKERLKNRKIDMASLVSSNQSPFSKSKTRKPSVPAHFQDPMTKAEKFFAVKNKLIAERRNRPFGLEKSDRYKASEKSSDFRSYLSDLLSPLKRLLKSALGYPSDPPSRRSPQVKRKLFLPWEQTRLPSPTRRSHRRRKPHLTATMTRSQMKHIYPGNVPKPMPTPAYVGKNMLQSQMLAIHHQTKRKTQENFMEEHLRKRNRNPFLSQNNIGQIDPTLSPKSKPKKETVTNTTATTTKATSPPTPPLSGLVERGSNPVSPSSSSLDEFRPILPLVNGGALPALAFNVLDSSLEG</sequence>
<evidence type="ECO:0000313" key="3">
    <source>
        <dbReference type="EMBL" id="TRY76802.1"/>
    </source>
</evidence>
<dbReference type="InterPro" id="IPR019545">
    <property type="entry name" value="DM13_domain"/>
</dbReference>